<proteinExistence type="predicted"/>
<name>G2DVW3_9GAMM</name>
<dbReference type="STRING" id="765913.ThidrDRAFT_0024"/>
<evidence type="ECO:0000313" key="1">
    <source>
        <dbReference type="EMBL" id="EGV33869.1"/>
    </source>
</evidence>
<dbReference type="EMBL" id="AFWT01000001">
    <property type="protein sequence ID" value="EGV33869.1"/>
    <property type="molecule type" value="Genomic_DNA"/>
</dbReference>
<protein>
    <recommendedName>
        <fullName evidence="3">CheW-like domain-containing protein</fullName>
    </recommendedName>
</protein>
<evidence type="ECO:0000313" key="2">
    <source>
        <dbReference type="Proteomes" id="UP000004200"/>
    </source>
</evidence>
<gene>
    <name evidence="1" type="ORF">ThidrDRAFT_0024</name>
</gene>
<comment type="caution">
    <text evidence="1">The sequence shown here is derived from an EMBL/GenBank/DDBJ whole genome shotgun (WGS) entry which is preliminary data.</text>
</comment>
<reference evidence="1 2" key="1">
    <citation type="submission" date="2011-06" db="EMBL/GenBank/DDBJ databases">
        <title>The draft genome of Thiorhodococcus drewsii AZ1.</title>
        <authorList>
            <consortium name="US DOE Joint Genome Institute (JGI-PGF)"/>
            <person name="Lucas S."/>
            <person name="Han J."/>
            <person name="Lapidus A."/>
            <person name="Cheng J.-F."/>
            <person name="Goodwin L."/>
            <person name="Pitluck S."/>
            <person name="Peters L."/>
            <person name="Land M.L."/>
            <person name="Hauser L."/>
            <person name="Vogl K."/>
            <person name="Liu Z."/>
            <person name="Imhoff J."/>
            <person name="Thiel V."/>
            <person name="Frigaard N.-U."/>
            <person name="Bryant D.A."/>
            <person name="Woyke T.J."/>
        </authorList>
    </citation>
    <scope>NUCLEOTIDE SEQUENCE [LARGE SCALE GENOMIC DNA]</scope>
    <source>
        <strain evidence="1 2">AZ1</strain>
    </source>
</reference>
<organism evidence="1 2">
    <name type="scientific">Thiorhodococcus drewsii AZ1</name>
    <dbReference type="NCBI Taxonomy" id="765913"/>
    <lineage>
        <taxon>Bacteria</taxon>
        <taxon>Pseudomonadati</taxon>
        <taxon>Pseudomonadota</taxon>
        <taxon>Gammaproteobacteria</taxon>
        <taxon>Chromatiales</taxon>
        <taxon>Chromatiaceae</taxon>
        <taxon>Thiorhodococcus</taxon>
    </lineage>
</organism>
<dbReference type="OrthoDB" id="5625118at2"/>
<evidence type="ECO:0008006" key="3">
    <source>
        <dbReference type="Google" id="ProtNLM"/>
    </source>
</evidence>
<sequence>MSDITTIEAVLSARGLLSFAGVRILLNAGDLRMIESASDLVRTDPPSQGVGWIAVSDQWRPVYALSFDLTPLVDEVAAARPVCAVLGDGGNLFGLLCDDVLVARGEPLAFRSPPRAMLGAGSPILGLSSDQGKLVCGTDAASLARCIGTAIGLDRRIGHEVAET</sequence>
<dbReference type="RefSeq" id="WP_007038740.1">
    <property type="nucleotide sequence ID" value="NZ_AFWT01000001.1"/>
</dbReference>
<dbReference type="AlphaFoldDB" id="G2DVW3"/>
<keyword evidence="2" id="KW-1185">Reference proteome</keyword>
<accession>G2DVW3</accession>
<dbReference type="Proteomes" id="UP000004200">
    <property type="component" value="Unassembled WGS sequence"/>
</dbReference>